<dbReference type="GO" id="GO:0005524">
    <property type="term" value="F:ATP binding"/>
    <property type="evidence" value="ECO:0007669"/>
    <property type="project" value="UniProtKB-KW"/>
</dbReference>
<evidence type="ECO:0000256" key="4">
    <source>
        <dbReference type="ARBA" id="ARBA00022679"/>
    </source>
</evidence>
<keyword evidence="7" id="KW-0547">Nucleotide-binding</keyword>
<feature type="domain" description="Mab-21-like nucleotidyltransferase" evidence="14">
    <location>
        <begin position="57"/>
        <end position="253"/>
    </location>
</feature>
<dbReference type="Gene3D" id="1.10.1410.40">
    <property type="match status" value="1"/>
</dbReference>
<evidence type="ECO:0000256" key="1">
    <source>
        <dbReference type="ARBA" id="ARBA00001936"/>
    </source>
</evidence>
<feature type="domain" description="Mab-21-like HhH/H2TH-like" evidence="15">
    <location>
        <begin position="259"/>
        <end position="349"/>
    </location>
</feature>
<evidence type="ECO:0000256" key="3">
    <source>
        <dbReference type="ARBA" id="ARBA00008307"/>
    </source>
</evidence>
<dbReference type="Gene3D" id="3.30.460.90">
    <property type="match status" value="1"/>
</dbReference>
<sequence>MENILNNINKRCIALAATDKKRSNVILHKVLDIIIKELTADQLFRIMFREKFFGGSYYDGLKVSEPTEFDIDLVLEIPKQCNAFIKTSDKDGFVHVYIEEVLNLKEEFKGLEQLYDLSTHHISAKKLSSWFESLLTKSLNKLCPAGAPLTEISIEGTSYTVHVKPQKSGPAFNININAYAGDSRIEINVDLVPCFQFTGRCWPSPSSGYRPNDISKHKGDKFLAVPKMPTDIPKPDFYWRLSFQEQERNLISGHELGRLKPALRLLKKLRDHWKHPIASYYIKTVFLWEVEKRSKEFWNLPLTSVFLEMLKIYGEKFKSGTIEYYWNERYNLISCLNEPTRDGIANKINNIVTEIERMSNDDPFVVAKHLVSPEELEILRKEVDIGKKKMKRGISQITPGEPTSNSPMKPQPPISSIQNVDCNEILENLKSDKTFKKMINEMVDSRVEEKLLEYDARKSIQFSPTTPTITESRLLQRNRVLEQENQELTRENAELQKEVKKLKSEKMNILTQIANLSLNTFEDSY</sequence>
<dbReference type="GO" id="GO:0046872">
    <property type="term" value="F:metal ion binding"/>
    <property type="evidence" value="ECO:0007669"/>
    <property type="project" value="UniProtKB-KW"/>
</dbReference>
<organism evidence="16 17">
    <name type="scientific">Cryptolaemus montrouzieri</name>
    <dbReference type="NCBI Taxonomy" id="559131"/>
    <lineage>
        <taxon>Eukaryota</taxon>
        <taxon>Metazoa</taxon>
        <taxon>Ecdysozoa</taxon>
        <taxon>Arthropoda</taxon>
        <taxon>Hexapoda</taxon>
        <taxon>Insecta</taxon>
        <taxon>Pterygota</taxon>
        <taxon>Neoptera</taxon>
        <taxon>Endopterygota</taxon>
        <taxon>Coleoptera</taxon>
        <taxon>Polyphaga</taxon>
        <taxon>Cucujiformia</taxon>
        <taxon>Coccinelloidea</taxon>
        <taxon>Coccinellidae</taxon>
        <taxon>Scymninae</taxon>
        <taxon>Scymnini</taxon>
        <taxon>Cryptolaemus</taxon>
    </lineage>
</organism>
<evidence type="ECO:0000256" key="11">
    <source>
        <dbReference type="ARBA" id="ARBA00023211"/>
    </source>
</evidence>
<evidence type="ECO:0000256" key="12">
    <source>
        <dbReference type="SAM" id="Coils"/>
    </source>
</evidence>
<keyword evidence="12" id="KW-0175">Coiled coil</keyword>
<protein>
    <recommendedName>
        <fullName evidence="18">Cyclic GMP-AMP synthase-like</fullName>
    </recommendedName>
</protein>
<dbReference type="GO" id="GO:0016779">
    <property type="term" value="F:nucleotidyltransferase activity"/>
    <property type="evidence" value="ECO:0007669"/>
    <property type="project" value="UniProtKB-KW"/>
</dbReference>
<accession>A0ABD2NYV9</accession>
<comment type="similarity">
    <text evidence="3">Belongs to the mab-21 family.</text>
</comment>
<dbReference type="GO" id="GO:0005525">
    <property type="term" value="F:GTP binding"/>
    <property type="evidence" value="ECO:0007669"/>
    <property type="project" value="UniProtKB-KW"/>
</dbReference>
<feature type="compositionally biased region" description="Polar residues" evidence="13">
    <location>
        <begin position="395"/>
        <end position="416"/>
    </location>
</feature>
<evidence type="ECO:0000313" key="16">
    <source>
        <dbReference type="EMBL" id="KAL3283763.1"/>
    </source>
</evidence>
<comment type="cofactor">
    <cofactor evidence="1">
        <name>Mn(2+)</name>
        <dbReference type="ChEBI" id="CHEBI:29035"/>
    </cofactor>
</comment>
<dbReference type="Proteomes" id="UP001516400">
    <property type="component" value="Unassembled WGS sequence"/>
</dbReference>
<dbReference type="Pfam" id="PF20266">
    <property type="entry name" value="Mab-21_C"/>
    <property type="match status" value="1"/>
</dbReference>
<keyword evidence="4" id="KW-0808">Transferase</keyword>
<keyword evidence="5" id="KW-0548">Nucleotidyltransferase</keyword>
<keyword evidence="17" id="KW-1185">Reference proteome</keyword>
<evidence type="ECO:0000256" key="10">
    <source>
        <dbReference type="ARBA" id="ARBA00023134"/>
    </source>
</evidence>
<dbReference type="SMART" id="SM01265">
    <property type="entry name" value="Mab-21"/>
    <property type="match status" value="1"/>
</dbReference>
<keyword evidence="11" id="KW-0464">Manganese</keyword>
<feature type="coiled-coil region" evidence="12">
    <location>
        <begin position="471"/>
        <end position="519"/>
    </location>
</feature>
<proteinExistence type="inferred from homology"/>
<feature type="region of interest" description="Disordered" evidence="13">
    <location>
        <begin position="390"/>
        <end position="416"/>
    </location>
</feature>
<dbReference type="CDD" id="cd14686">
    <property type="entry name" value="bZIP"/>
    <property type="match status" value="1"/>
</dbReference>
<evidence type="ECO:0000313" key="17">
    <source>
        <dbReference type="Proteomes" id="UP001516400"/>
    </source>
</evidence>
<evidence type="ECO:0000256" key="5">
    <source>
        <dbReference type="ARBA" id="ARBA00022695"/>
    </source>
</evidence>
<keyword evidence="6" id="KW-0479">Metal-binding</keyword>
<evidence type="ECO:0008006" key="18">
    <source>
        <dbReference type="Google" id="ProtNLM"/>
    </source>
</evidence>
<dbReference type="InterPro" id="IPR046906">
    <property type="entry name" value="Mab-21_HhH/H2TH-like"/>
</dbReference>
<dbReference type="InterPro" id="IPR046903">
    <property type="entry name" value="Mab-21-like_nuc_Trfase"/>
</dbReference>
<gene>
    <name evidence="16" type="ORF">HHI36_017933</name>
</gene>
<keyword evidence="10" id="KW-0342">GTP-binding</keyword>
<evidence type="ECO:0000259" key="15">
    <source>
        <dbReference type="Pfam" id="PF20266"/>
    </source>
</evidence>
<evidence type="ECO:0000256" key="2">
    <source>
        <dbReference type="ARBA" id="ARBA00001946"/>
    </source>
</evidence>
<dbReference type="Pfam" id="PF03281">
    <property type="entry name" value="Mab-21"/>
    <property type="match status" value="1"/>
</dbReference>
<keyword evidence="8" id="KW-0067">ATP-binding</keyword>
<evidence type="ECO:0000256" key="8">
    <source>
        <dbReference type="ARBA" id="ARBA00022840"/>
    </source>
</evidence>
<dbReference type="PANTHER" id="PTHR10656">
    <property type="entry name" value="CELL FATE DETERMINING PROTEIN MAB21-RELATED"/>
    <property type="match status" value="1"/>
</dbReference>
<dbReference type="EMBL" id="JABFTP020000165">
    <property type="protein sequence ID" value="KAL3283763.1"/>
    <property type="molecule type" value="Genomic_DNA"/>
</dbReference>
<evidence type="ECO:0000259" key="14">
    <source>
        <dbReference type="Pfam" id="PF03281"/>
    </source>
</evidence>
<dbReference type="AlphaFoldDB" id="A0ABD2NYV9"/>
<evidence type="ECO:0000256" key="6">
    <source>
        <dbReference type="ARBA" id="ARBA00022723"/>
    </source>
</evidence>
<comment type="cofactor">
    <cofactor evidence="2">
        <name>Mg(2+)</name>
        <dbReference type="ChEBI" id="CHEBI:18420"/>
    </cofactor>
</comment>
<evidence type="ECO:0000256" key="9">
    <source>
        <dbReference type="ARBA" id="ARBA00022842"/>
    </source>
</evidence>
<keyword evidence="9" id="KW-0460">Magnesium</keyword>
<comment type="caution">
    <text evidence="16">The sequence shown here is derived from an EMBL/GenBank/DDBJ whole genome shotgun (WGS) entry which is preliminary data.</text>
</comment>
<reference evidence="16 17" key="1">
    <citation type="journal article" date="2021" name="BMC Biol.">
        <title>Horizontally acquired antibacterial genes associated with adaptive radiation of ladybird beetles.</title>
        <authorList>
            <person name="Li H.S."/>
            <person name="Tang X.F."/>
            <person name="Huang Y.H."/>
            <person name="Xu Z.Y."/>
            <person name="Chen M.L."/>
            <person name="Du X.Y."/>
            <person name="Qiu B.Y."/>
            <person name="Chen P.T."/>
            <person name="Zhang W."/>
            <person name="Slipinski A."/>
            <person name="Escalona H.E."/>
            <person name="Waterhouse R.M."/>
            <person name="Zwick A."/>
            <person name="Pang H."/>
        </authorList>
    </citation>
    <scope>NUCLEOTIDE SEQUENCE [LARGE SCALE GENOMIC DNA]</scope>
    <source>
        <strain evidence="16">SYSU2018</strain>
    </source>
</reference>
<name>A0ABD2NYV9_9CUCU</name>
<evidence type="ECO:0000256" key="13">
    <source>
        <dbReference type="SAM" id="MobiDB-lite"/>
    </source>
</evidence>
<dbReference type="InterPro" id="IPR024810">
    <property type="entry name" value="MAB21L/cGLR"/>
</dbReference>
<evidence type="ECO:0000256" key="7">
    <source>
        <dbReference type="ARBA" id="ARBA00022741"/>
    </source>
</evidence>
<dbReference type="PANTHER" id="PTHR10656:SF42">
    <property type="entry name" value="CYCLIC GMP-AMP SYNTHASE-LIKE PROTEIN-RELATED"/>
    <property type="match status" value="1"/>
</dbReference>